<keyword evidence="5" id="KW-1185">Reference proteome</keyword>
<accession>A0AA36UKA6</accession>
<dbReference type="Proteomes" id="UP000829455">
    <property type="component" value="Chromosome"/>
</dbReference>
<dbReference type="AlphaFoldDB" id="A0AA36UKA6"/>
<keyword evidence="1" id="KW-0732">Signal</keyword>
<feature type="chain" id="PRO_5041395182" evidence="1">
    <location>
        <begin position="20"/>
        <end position="272"/>
    </location>
</feature>
<sequence length="272" mass="30301">MKKSILYMALFFAASTAQAQTPQQIVQKFYPKYSQKYQCYQVNVKDNGQYCVRQTKSETRQTAQGKLMYLLFTGNAFNFEKGVADGAHVQSGLAGVFVLKQTGNDWKLLAAQPHGWAGSFGNAPEAKSWSFHEFGKDKWGFLTLHGDVHNGYAGSAYQLFVHDGAKKITKSSITAEAENTGALGDCSENFYKGRKNTAAERRKCLSELYNLSSKIKILKDGKTSAGFYPLQLTVSGFDGSKKYTNKVFIATYNSAKEYYSTPKDYPLADKDF</sequence>
<evidence type="ECO:0000313" key="3">
    <source>
        <dbReference type="EMBL" id="UNV85517.1"/>
    </source>
</evidence>
<reference evidence="2 4" key="1">
    <citation type="submission" date="2011-05" db="EMBL/GenBank/DDBJ databases">
        <authorList>
            <person name="Muzny D."/>
            <person name="Qin X."/>
            <person name="Deng J."/>
            <person name="Jiang H."/>
            <person name="Liu Y."/>
            <person name="Qu J."/>
            <person name="Song X.-Z."/>
            <person name="Zhang L."/>
            <person name="Thornton R."/>
            <person name="Coyle M."/>
            <person name="Francisco L."/>
            <person name="Jackson L."/>
            <person name="Javaid M."/>
            <person name="Korchina V."/>
            <person name="Kovar C."/>
            <person name="Mata R."/>
            <person name="Mathew T."/>
            <person name="Ngo R."/>
            <person name="Nguyen L."/>
            <person name="Nguyen N."/>
            <person name="Okwuonu G."/>
            <person name="Ongeri F."/>
            <person name="Pham C."/>
            <person name="Simmons D."/>
            <person name="Wilczek-Boney K."/>
            <person name="Hale W."/>
            <person name="Jakkamsetti A."/>
            <person name="Pham P."/>
            <person name="Ruth R."/>
            <person name="San Lucas F."/>
            <person name="Warren J."/>
            <person name="Zhang J."/>
            <person name="Zhao Z."/>
            <person name="Zhou C."/>
            <person name="Zhu D."/>
            <person name="Lee S."/>
            <person name="Bess C."/>
            <person name="Blankenburg K."/>
            <person name="Forbes L."/>
            <person name="Fu Q."/>
            <person name="Gubbala S."/>
            <person name="Hirani K."/>
            <person name="Jayaseelan J.C."/>
            <person name="Lara F."/>
            <person name="Munidasa M."/>
            <person name="Palculict T."/>
            <person name="Patil S."/>
            <person name="Pu L.-L."/>
            <person name="Saada N."/>
            <person name="Tang L."/>
            <person name="Weissenberger G."/>
            <person name="Zhu Y."/>
            <person name="Hemphill L."/>
            <person name="Shang Y."/>
            <person name="Youmans B."/>
            <person name="Ayvaz T."/>
            <person name="Ross M."/>
            <person name="Santibanez J."/>
            <person name="Aqrawi P."/>
            <person name="Gross S."/>
            <person name="Joshi V."/>
            <person name="Fowler G."/>
            <person name="Nazareth L."/>
            <person name="Reid J."/>
            <person name="Worley K."/>
            <person name="Petrosino J."/>
            <person name="Highlander S."/>
            <person name="Gibbs R."/>
        </authorList>
    </citation>
    <scope>NUCLEOTIDE SEQUENCE [LARGE SCALE GENOMIC DNA]</scope>
    <source>
        <strain evidence="2 4">ATCC 33926</strain>
    </source>
</reference>
<evidence type="ECO:0000256" key="1">
    <source>
        <dbReference type="SAM" id="SignalP"/>
    </source>
</evidence>
<feature type="signal peptide" evidence="1">
    <location>
        <begin position="1"/>
        <end position="19"/>
    </location>
</feature>
<dbReference type="EMBL" id="AFQE01000037">
    <property type="protein sequence ID" value="EGQ77636.1"/>
    <property type="molecule type" value="Genomic_DNA"/>
</dbReference>
<dbReference type="RefSeq" id="WP_003777020.1">
    <property type="nucleotide sequence ID" value="NZ_CP094241.1"/>
</dbReference>
<evidence type="ECO:0000313" key="2">
    <source>
        <dbReference type="EMBL" id="EGQ77636.1"/>
    </source>
</evidence>
<dbReference type="Proteomes" id="UP000004982">
    <property type="component" value="Unassembled WGS sequence"/>
</dbReference>
<evidence type="ECO:0000313" key="5">
    <source>
        <dbReference type="Proteomes" id="UP000829455"/>
    </source>
</evidence>
<dbReference type="EMBL" id="CP094241">
    <property type="protein sequence ID" value="UNV85517.1"/>
    <property type="molecule type" value="Genomic_DNA"/>
</dbReference>
<name>A0AA36UKA6_9NEIS</name>
<reference evidence="3 5" key="2">
    <citation type="submission" date="2022-03" db="EMBL/GenBank/DDBJ databases">
        <title>Genome sequencing of Neisseria macacae.</title>
        <authorList>
            <person name="Baek M.-G."/>
        </authorList>
    </citation>
    <scope>NUCLEOTIDE SEQUENCE [LARGE SCALE GENOMIC DNA]</scope>
    <source>
        <strain evidence="3 5">ATCC 33926</strain>
    </source>
</reference>
<evidence type="ECO:0000313" key="4">
    <source>
        <dbReference type="Proteomes" id="UP000004982"/>
    </source>
</evidence>
<protein>
    <submittedName>
        <fullName evidence="2">Uncharacterized protein</fullName>
    </submittedName>
</protein>
<organism evidence="2 4">
    <name type="scientific">Neisseria macacae ATCC 33926</name>
    <dbReference type="NCBI Taxonomy" id="997348"/>
    <lineage>
        <taxon>Bacteria</taxon>
        <taxon>Pseudomonadati</taxon>
        <taxon>Pseudomonadota</taxon>
        <taxon>Betaproteobacteria</taxon>
        <taxon>Neisseriales</taxon>
        <taxon>Neisseriaceae</taxon>
        <taxon>Neisseria</taxon>
    </lineage>
</organism>
<gene>
    <name evidence="2" type="ORF">HMPREF9418_0761</name>
    <name evidence="3" type="ORF">MON40_03085</name>
</gene>
<proteinExistence type="predicted"/>